<evidence type="ECO:0008006" key="4">
    <source>
        <dbReference type="Google" id="ProtNLM"/>
    </source>
</evidence>
<dbReference type="Proteomes" id="UP000241074">
    <property type="component" value="Chromosome"/>
</dbReference>
<keyword evidence="1" id="KW-0732">Signal</keyword>
<dbReference type="KEGG" id="xba:C7S18_23360"/>
<dbReference type="InterPro" id="IPR025644">
    <property type="entry name" value="DUF4344"/>
</dbReference>
<organism evidence="2 3">
    <name type="scientific">Ahniella affigens</name>
    <dbReference type="NCBI Taxonomy" id="2021234"/>
    <lineage>
        <taxon>Bacteria</taxon>
        <taxon>Pseudomonadati</taxon>
        <taxon>Pseudomonadota</taxon>
        <taxon>Gammaproteobacteria</taxon>
        <taxon>Lysobacterales</taxon>
        <taxon>Rhodanobacteraceae</taxon>
        <taxon>Ahniella</taxon>
    </lineage>
</organism>
<dbReference type="OrthoDB" id="935695at2"/>
<keyword evidence="3" id="KW-1185">Reference proteome</keyword>
<evidence type="ECO:0000313" key="2">
    <source>
        <dbReference type="EMBL" id="AVP99933.1"/>
    </source>
</evidence>
<dbReference type="Pfam" id="PF14247">
    <property type="entry name" value="DUF4344"/>
    <property type="match status" value="1"/>
</dbReference>
<evidence type="ECO:0000256" key="1">
    <source>
        <dbReference type="SAM" id="SignalP"/>
    </source>
</evidence>
<reference evidence="2 3" key="2">
    <citation type="submission" date="2018-03" db="EMBL/GenBank/DDBJ databases">
        <authorList>
            <person name="Keele B.F."/>
        </authorList>
    </citation>
    <scope>NUCLEOTIDE SEQUENCE [LARGE SCALE GENOMIC DNA]</scope>
    <source>
        <strain evidence="2 3">D13</strain>
    </source>
</reference>
<proteinExistence type="predicted"/>
<dbReference type="EMBL" id="CP027860">
    <property type="protein sequence ID" value="AVP99933.1"/>
    <property type="molecule type" value="Genomic_DNA"/>
</dbReference>
<name>A0A2P1PYM9_9GAMM</name>
<feature type="chain" id="PRO_5015141189" description="Metallopeptidase DUF4344" evidence="1">
    <location>
        <begin position="22"/>
        <end position="273"/>
    </location>
</feature>
<dbReference type="RefSeq" id="WP_106893852.1">
    <property type="nucleotide sequence ID" value="NZ_CP027860.1"/>
</dbReference>
<dbReference type="AlphaFoldDB" id="A0A2P1PYM9"/>
<evidence type="ECO:0000313" key="3">
    <source>
        <dbReference type="Proteomes" id="UP000241074"/>
    </source>
</evidence>
<protein>
    <recommendedName>
        <fullName evidence="4">Metallopeptidase DUF4344</fullName>
    </recommendedName>
</protein>
<gene>
    <name evidence="2" type="ORF">C7S18_23360</name>
</gene>
<reference evidence="2 3" key="1">
    <citation type="submission" date="2018-03" db="EMBL/GenBank/DDBJ databases">
        <title>Ahniella affigens gen. nov., sp. nov., a gammaproteobacterium isolated from sandy soil near a stream.</title>
        <authorList>
            <person name="Ko Y."/>
            <person name="Kim J.-H."/>
        </authorList>
    </citation>
    <scope>NUCLEOTIDE SEQUENCE [LARGE SCALE GENOMIC DNA]</scope>
    <source>
        <strain evidence="2 3">D13</strain>
    </source>
</reference>
<sequence length="273" mass="30367">MNTRILGLALLCLAAIGHADAAARRPAGFYADYAKVTNREYRDWNKAFREARALEEIADGLNQMVRIPTAVALTFDECGESNAFYDPDEQRVTMCFEMAEEVVEMFADEKSEDELDDLVAGTLLFFLGHEVGHALTHVLDLPITGKEEDAVDQLAVLLLSDGSEDSESALVAVSETFARWSDEEEADDDTFADAHSLNSQRLYNILCWSYGRDPEAYSDLVDDGFLPEDRAEGCADEYDQLSRSWGRLLDDHLVADAPPARKVIKKRSGGSQR</sequence>
<feature type="signal peptide" evidence="1">
    <location>
        <begin position="1"/>
        <end position="21"/>
    </location>
</feature>
<accession>A0A2P1PYM9</accession>